<gene>
    <name evidence="2" type="ordered locus">DP3000</name>
</gene>
<proteinExistence type="predicted"/>
<keyword evidence="3" id="KW-1185">Reference proteome</keyword>
<evidence type="ECO:0000313" key="3">
    <source>
        <dbReference type="Proteomes" id="UP000000602"/>
    </source>
</evidence>
<feature type="transmembrane region" description="Helical" evidence="1">
    <location>
        <begin position="63"/>
        <end position="81"/>
    </location>
</feature>
<organism evidence="2 3">
    <name type="scientific">Desulfotalea psychrophila (strain LSv54 / DSM 12343)</name>
    <dbReference type="NCBI Taxonomy" id="177439"/>
    <lineage>
        <taxon>Bacteria</taxon>
        <taxon>Pseudomonadati</taxon>
        <taxon>Thermodesulfobacteriota</taxon>
        <taxon>Desulfobulbia</taxon>
        <taxon>Desulfobulbales</taxon>
        <taxon>Desulfocapsaceae</taxon>
        <taxon>Desulfotalea</taxon>
    </lineage>
</organism>
<dbReference type="AlphaFoldDB" id="Q6AIV1"/>
<dbReference type="KEGG" id="dps:DP3000"/>
<evidence type="ECO:0000313" key="2">
    <source>
        <dbReference type="EMBL" id="CAG37729.1"/>
    </source>
</evidence>
<dbReference type="HOGENOM" id="CLU_2259259_0_0_7"/>
<accession>Q6AIV1</accession>
<reference evidence="3" key="1">
    <citation type="journal article" date="2004" name="Environ. Microbiol.">
        <title>The genome of Desulfotalea psychrophila, a sulfate-reducing bacterium from permanently cold Arctic sediments.</title>
        <authorList>
            <person name="Rabus R."/>
            <person name="Ruepp A."/>
            <person name="Frickey T."/>
            <person name="Rattei T."/>
            <person name="Fartmann B."/>
            <person name="Stark M."/>
            <person name="Bauer M."/>
            <person name="Zibat A."/>
            <person name="Lombardot T."/>
            <person name="Becker I."/>
            <person name="Amann J."/>
            <person name="Gellner K."/>
            <person name="Teeling H."/>
            <person name="Leuschner W.D."/>
            <person name="Gloeckner F.-O."/>
            <person name="Lupas A.N."/>
            <person name="Amann R."/>
            <person name="Klenk H.-P."/>
        </authorList>
    </citation>
    <scope>NUCLEOTIDE SEQUENCE [LARGE SCALE GENOMIC DNA]</scope>
    <source>
        <strain evidence="3">DSM 12343 / LSv54</strain>
    </source>
</reference>
<keyword evidence="1" id="KW-0812">Transmembrane</keyword>
<sequence>MLLKDGGVAGSLQRVCAYSVGQAVAFGGMVSGSVGICRWDFYKSPSSPGLDTSHWPVFVNSLAYQWILGLFFALFGCPLLFKGHCRYLLAFFALFSFAHFSSS</sequence>
<dbReference type="STRING" id="177439.DP3000"/>
<keyword evidence="1" id="KW-0472">Membrane</keyword>
<evidence type="ECO:0000256" key="1">
    <source>
        <dbReference type="SAM" id="Phobius"/>
    </source>
</evidence>
<dbReference type="EMBL" id="CR522870">
    <property type="protein sequence ID" value="CAG37729.1"/>
    <property type="molecule type" value="Genomic_DNA"/>
</dbReference>
<name>Q6AIV1_DESPS</name>
<keyword evidence="1" id="KW-1133">Transmembrane helix</keyword>
<protein>
    <submittedName>
        <fullName evidence="2">Uncharacterized protein</fullName>
    </submittedName>
</protein>
<dbReference type="Proteomes" id="UP000000602">
    <property type="component" value="Chromosome"/>
</dbReference>